<protein>
    <recommendedName>
        <fullName evidence="4">2-hydroxy-3-keto-5-methylthiopentenyl-1-phosphate phosphatase</fullName>
        <shortName evidence="4">HK-MTPenyl-1-P phosphatase</shortName>
        <ecNumber evidence="4">3.1.3.87</ecNumber>
    </recommendedName>
</protein>
<dbReference type="CDD" id="cd07524">
    <property type="entry name" value="HAD_Pase"/>
    <property type="match status" value="1"/>
</dbReference>
<gene>
    <name evidence="4" type="primary">mtnX</name>
    <name evidence="5" type="ORF">J2Z69_000613</name>
</gene>
<dbReference type="Gene3D" id="3.90.1470.20">
    <property type="match status" value="1"/>
</dbReference>
<evidence type="ECO:0000256" key="1">
    <source>
        <dbReference type="ARBA" id="ARBA00022605"/>
    </source>
</evidence>
<comment type="caution">
    <text evidence="5">The sequence shown here is derived from an EMBL/GenBank/DDBJ whole genome shotgun (WGS) entry which is preliminary data.</text>
</comment>
<dbReference type="Gene3D" id="3.40.50.1000">
    <property type="entry name" value="HAD superfamily/HAD-like"/>
    <property type="match status" value="1"/>
</dbReference>
<comment type="catalytic activity">
    <reaction evidence="4">
        <text>2-hydroxy-5-methylsulfanyl-3-oxopent-1-enyl phosphate + H2O = 1,2-dihydroxy-5-(methylsulfanyl)pent-1-en-3-one + phosphate</text>
        <dbReference type="Rhea" id="RHEA:14481"/>
        <dbReference type="ChEBI" id="CHEBI:15377"/>
        <dbReference type="ChEBI" id="CHEBI:43474"/>
        <dbReference type="ChEBI" id="CHEBI:49252"/>
        <dbReference type="ChEBI" id="CHEBI:59505"/>
        <dbReference type="EC" id="3.1.3.87"/>
    </reaction>
</comment>
<comment type="pathway">
    <text evidence="4">Amino-acid biosynthesis; L-methionine biosynthesis via salvage pathway; L-methionine from S-methyl-5-thio-alpha-D-ribose 1-phosphate: step 4/6.</text>
</comment>
<accession>A0ABS4JD05</accession>
<evidence type="ECO:0000256" key="2">
    <source>
        <dbReference type="ARBA" id="ARBA00022801"/>
    </source>
</evidence>
<proteinExistence type="inferred from homology"/>
<dbReference type="InterPro" id="IPR036412">
    <property type="entry name" value="HAD-like_sf"/>
</dbReference>
<keyword evidence="6" id="KW-1185">Reference proteome</keyword>
<keyword evidence="1 4" id="KW-0028">Amino-acid biosynthesis</keyword>
<reference evidence="5 6" key="1">
    <citation type="submission" date="2021-03" db="EMBL/GenBank/DDBJ databases">
        <title>Genomic Encyclopedia of Type Strains, Phase IV (KMG-IV): sequencing the most valuable type-strain genomes for metagenomic binning, comparative biology and taxonomic classification.</title>
        <authorList>
            <person name="Goeker M."/>
        </authorList>
    </citation>
    <scope>NUCLEOTIDE SEQUENCE [LARGE SCALE GENOMIC DNA]</scope>
    <source>
        <strain evidence="5 6">DSM 26806</strain>
    </source>
</reference>
<dbReference type="EMBL" id="JAGGLD010000001">
    <property type="protein sequence ID" value="MBP1999594.1"/>
    <property type="molecule type" value="Genomic_DNA"/>
</dbReference>
<keyword evidence="3 4" id="KW-0486">Methionine biosynthesis</keyword>
<dbReference type="NCBIfam" id="TIGR01489">
    <property type="entry name" value="DKMTPPase-SF"/>
    <property type="match status" value="1"/>
</dbReference>
<dbReference type="HAMAP" id="MF_01680">
    <property type="entry name" value="Salvage_MtnX"/>
    <property type="match status" value="1"/>
</dbReference>
<dbReference type="PANTHER" id="PTHR28181">
    <property type="entry name" value="UPF0655 PROTEIN YCR015C"/>
    <property type="match status" value="1"/>
</dbReference>
<dbReference type="InterPro" id="IPR050849">
    <property type="entry name" value="HAD-like_hydrolase_phosphatase"/>
</dbReference>
<dbReference type="Proteomes" id="UP001519288">
    <property type="component" value="Unassembled WGS sequence"/>
</dbReference>
<dbReference type="InterPro" id="IPR006384">
    <property type="entry name" value="HAD_hydro_PyrdxlP_Pase-like"/>
</dbReference>
<dbReference type="RefSeq" id="WP_209859023.1">
    <property type="nucleotide sequence ID" value="NZ_JAGGLD010000001.1"/>
</dbReference>
<dbReference type="InterPro" id="IPR023214">
    <property type="entry name" value="HAD_sf"/>
</dbReference>
<dbReference type="NCBIfam" id="TIGR01488">
    <property type="entry name" value="HAD-SF-IB"/>
    <property type="match status" value="1"/>
</dbReference>
<evidence type="ECO:0000313" key="5">
    <source>
        <dbReference type="EMBL" id="MBP1999594.1"/>
    </source>
</evidence>
<dbReference type="EC" id="3.1.3.87" evidence="4"/>
<comment type="similarity">
    <text evidence="4">Belongs to the HAD-like hydrolase superfamily. MtnX family.</text>
</comment>
<evidence type="ECO:0000256" key="3">
    <source>
        <dbReference type="ARBA" id="ARBA00023167"/>
    </source>
</evidence>
<organism evidence="5 6">
    <name type="scientific">Paenibacillus shirakamiensis</name>
    <dbReference type="NCBI Taxonomy" id="1265935"/>
    <lineage>
        <taxon>Bacteria</taxon>
        <taxon>Bacillati</taxon>
        <taxon>Bacillota</taxon>
        <taxon>Bacilli</taxon>
        <taxon>Bacillales</taxon>
        <taxon>Paenibacillaceae</taxon>
        <taxon>Paenibacillus</taxon>
    </lineage>
</organism>
<dbReference type="SUPFAM" id="SSF56784">
    <property type="entry name" value="HAD-like"/>
    <property type="match status" value="1"/>
</dbReference>
<evidence type="ECO:0000256" key="4">
    <source>
        <dbReference type="HAMAP-Rule" id="MF_01680"/>
    </source>
</evidence>
<keyword evidence="2 4" id="KW-0378">Hydrolase</keyword>
<dbReference type="InterPro" id="IPR017718">
    <property type="entry name" value="HAD-SF_hydro_IB_MtnX"/>
</dbReference>
<dbReference type="NCBIfam" id="NF007103">
    <property type="entry name" value="PRK09552.1"/>
    <property type="match status" value="1"/>
</dbReference>
<dbReference type="PANTHER" id="PTHR28181:SF2">
    <property type="entry name" value="PHOSPHORIC MONOESTER HYDROLASE"/>
    <property type="match status" value="1"/>
</dbReference>
<dbReference type="Pfam" id="PF12710">
    <property type="entry name" value="HAD"/>
    <property type="match status" value="1"/>
</dbReference>
<evidence type="ECO:0000313" key="6">
    <source>
        <dbReference type="Proteomes" id="UP001519288"/>
    </source>
</evidence>
<comment type="function">
    <text evidence="4">Dephosphorylates 2-hydroxy-3-keto-5-methylthiopentenyl-1-phosphate (HK-MTPenyl-1-P) yielding 1,2-dihydroxy-3-keto-5-methylthiopentene (DHK-MTPene).</text>
</comment>
<dbReference type="GO" id="GO:0043716">
    <property type="term" value="F:2-hydroxy-3-keto-5-methylthiopentenyl-1-phosphate phosphatase activity"/>
    <property type="evidence" value="ECO:0007669"/>
    <property type="project" value="UniProtKB-EC"/>
</dbReference>
<name>A0ABS4JD05_9BACL</name>
<sequence length="223" mass="25008">MSSIKQPVIFCDFDGTITLSDNIVAIMKHFKPAGYEAIMKQILAHDISIHEGVGAMFALLPSSMKKEITDFVLGQAGIRDGFEEFLNYVQSQHIPFYVTSGGIDFFVKPLLAPFPIADDHIYCNGSNFSGSHIEITWPHPCDEHCSNDCGMCKTTVMRQFPIEQYERILIGDSLTDFEGAKLADRVYSRSALTVKCKELGIAHTPFETFHEIQEHIEKRLGAE</sequence>